<keyword evidence="3 8" id="KW-0472">Membrane</keyword>
<dbReference type="PANTHER" id="PTHR30329">
    <property type="entry name" value="STATOR ELEMENT OF FLAGELLAR MOTOR COMPLEX"/>
    <property type="match status" value="1"/>
</dbReference>
<dbReference type="GO" id="GO:0009279">
    <property type="term" value="C:cell outer membrane"/>
    <property type="evidence" value="ECO:0007669"/>
    <property type="project" value="UniProtKB-SubCell"/>
</dbReference>
<dbReference type="PRINTS" id="PR01023">
    <property type="entry name" value="NAFLGMOTY"/>
</dbReference>
<dbReference type="Pfam" id="PF00691">
    <property type="entry name" value="OmpA"/>
    <property type="match status" value="1"/>
</dbReference>
<evidence type="ECO:0000256" key="3">
    <source>
        <dbReference type="ARBA" id="ARBA00023136"/>
    </source>
</evidence>
<dbReference type="InterPro" id="IPR039001">
    <property type="entry name" value="Pal"/>
</dbReference>
<dbReference type="HAMAP" id="MF_02204">
    <property type="entry name" value="Pal"/>
    <property type="match status" value="1"/>
</dbReference>
<reference evidence="12 13" key="1">
    <citation type="submission" date="2015-11" db="EMBL/GenBank/DDBJ databases">
        <title>Evidence for parallel genomic evolution in an endosymbiosis of termite gut flagellates.</title>
        <authorList>
            <person name="Zheng H."/>
        </authorList>
    </citation>
    <scope>NUCLEOTIDE SEQUENCE [LARGE SCALE GENOMIC DNA]</scope>
    <source>
        <strain evidence="12 13">CET450</strain>
    </source>
</reference>
<feature type="chain" id="PRO_5009178884" description="Peptidoglycan-associated lipoprotein" evidence="10">
    <location>
        <begin position="19"/>
        <end position="168"/>
    </location>
</feature>
<evidence type="ECO:0000256" key="1">
    <source>
        <dbReference type="ARBA" id="ARBA00022618"/>
    </source>
</evidence>
<feature type="compositionally biased region" description="Basic and acidic residues" evidence="9">
    <location>
        <begin position="157"/>
        <end position="168"/>
    </location>
</feature>
<gene>
    <name evidence="8" type="primary">pal</name>
    <name evidence="12" type="ORF">ATZ36_16205</name>
</gene>
<evidence type="ECO:0000256" key="9">
    <source>
        <dbReference type="SAM" id="MobiDB-lite"/>
    </source>
</evidence>
<keyword evidence="1" id="KW-0132">Cell division</keyword>
<dbReference type="PRINTS" id="PR01021">
    <property type="entry name" value="OMPADOMAIN"/>
</dbReference>
<evidence type="ECO:0000259" key="11">
    <source>
        <dbReference type="PROSITE" id="PS51123"/>
    </source>
</evidence>
<evidence type="ECO:0000313" key="13">
    <source>
        <dbReference type="Proteomes" id="UP000095237"/>
    </source>
</evidence>
<feature type="signal peptide" evidence="10">
    <location>
        <begin position="1"/>
        <end position="18"/>
    </location>
</feature>
<keyword evidence="2 8" id="KW-0732">Signal</keyword>
<dbReference type="Gene3D" id="3.30.1330.60">
    <property type="entry name" value="OmpA-like domain"/>
    <property type="match status" value="1"/>
</dbReference>
<protein>
    <recommendedName>
        <fullName evidence="8">Peptidoglycan-associated lipoprotein</fullName>
        <shortName evidence="8">PAL</shortName>
    </recommendedName>
</protein>
<keyword evidence="5 8" id="KW-0998">Cell outer membrane</keyword>
<evidence type="ECO:0000256" key="2">
    <source>
        <dbReference type="ARBA" id="ARBA00022729"/>
    </source>
</evidence>
<dbReference type="EMBL" id="LNVX01000234">
    <property type="protein sequence ID" value="OEG71099.1"/>
    <property type="molecule type" value="Genomic_DNA"/>
</dbReference>
<dbReference type="InterPro" id="IPR006664">
    <property type="entry name" value="OMP_bac"/>
</dbReference>
<dbReference type="CDD" id="cd07185">
    <property type="entry name" value="OmpA_C-like"/>
    <property type="match status" value="1"/>
</dbReference>
<dbReference type="NCBIfam" id="TIGR02802">
    <property type="entry name" value="Pal_lipo"/>
    <property type="match status" value="1"/>
</dbReference>
<evidence type="ECO:0000313" key="12">
    <source>
        <dbReference type="EMBL" id="OEG71099.1"/>
    </source>
</evidence>
<feature type="region of interest" description="Disordered" evidence="9">
    <location>
        <begin position="146"/>
        <end position="168"/>
    </location>
</feature>
<feature type="domain" description="OmpA-like" evidence="11">
    <location>
        <begin position="51"/>
        <end position="167"/>
    </location>
</feature>
<dbReference type="AlphaFoldDB" id="A0A1E5IKR9"/>
<keyword evidence="13" id="KW-1185">Reference proteome</keyword>
<dbReference type="PANTHER" id="PTHR30329:SF21">
    <property type="entry name" value="LIPOPROTEIN YIAD-RELATED"/>
    <property type="match status" value="1"/>
</dbReference>
<dbReference type="Proteomes" id="UP000095237">
    <property type="component" value="Unassembled WGS sequence"/>
</dbReference>
<dbReference type="SUPFAM" id="SSF103088">
    <property type="entry name" value="OmpA-like"/>
    <property type="match status" value="1"/>
</dbReference>
<comment type="subcellular location">
    <subcellularLocation>
        <location evidence="8">Cell outer membrane</location>
        <topology evidence="8">Lipid-anchor</topology>
    </subcellularLocation>
</comment>
<evidence type="ECO:0000256" key="4">
    <source>
        <dbReference type="ARBA" id="ARBA00023139"/>
    </source>
</evidence>
<dbReference type="PROSITE" id="PS51257">
    <property type="entry name" value="PROKAR_LIPOPROTEIN"/>
    <property type="match status" value="1"/>
</dbReference>
<keyword evidence="4 8" id="KW-0564">Palmitate</keyword>
<dbReference type="InterPro" id="IPR006665">
    <property type="entry name" value="OmpA-like"/>
</dbReference>
<dbReference type="GO" id="GO:0051301">
    <property type="term" value="P:cell division"/>
    <property type="evidence" value="ECO:0007669"/>
    <property type="project" value="UniProtKB-KW"/>
</dbReference>
<evidence type="ECO:0000256" key="6">
    <source>
        <dbReference type="ARBA" id="ARBA00023288"/>
    </source>
</evidence>
<keyword evidence="7" id="KW-0131">Cell cycle</keyword>
<evidence type="ECO:0000256" key="10">
    <source>
        <dbReference type="SAM" id="SignalP"/>
    </source>
</evidence>
<comment type="similarity">
    <text evidence="8">Belongs to the Pal lipoprotein family.</text>
</comment>
<dbReference type="InterPro" id="IPR050330">
    <property type="entry name" value="Bact_OuterMem_StrucFunc"/>
</dbReference>
<dbReference type="InterPro" id="IPR014169">
    <property type="entry name" value="Pal_lipo_C"/>
</dbReference>
<proteinExistence type="inferred from homology"/>
<evidence type="ECO:0000256" key="7">
    <source>
        <dbReference type="ARBA" id="ARBA00023306"/>
    </source>
</evidence>
<accession>A0A1E5IKR9</accession>
<name>A0A1E5IKR9_ENDTX</name>
<dbReference type="PROSITE" id="PS51123">
    <property type="entry name" value="OMPA_2"/>
    <property type="match status" value="1"/>
</dbReference>
<evidence type="ECO:0000256" key="8">
    <source>
        <dbReference type="HAMAP-Rule" id="MF_02204"/>
    </source>
</evidence>
<dbReference type="InterPro" id="IPR036737">
    <property type="entry name" value="OmpA-like_sf"/>
</dbReference>
<sequence>MKKFLLFVVLVVAFIFTAGCKKQDIKPDSAGSTDSVGTVVFTDEPSARGNYSDMDINLNSIYFDFDKNDLTKDSMETLKENADYLKSNSDINVVIEGHTDERGTTEYNLSLGQRRALKVKEYYVQLGVVANRIATTSYGREKPVDFRKNESGWAKNRRAETKPLVRQK</sequence>
<organism evidence="12 13">
    <name type="scientific">Endomicrobium trichonymphae</name>
    <dbReference type="NCBI Taxonomy" id="1408204"/>
    <lineage>
        <taxon>Bacteria</taxon>
        <taxon>Pseudomonadati</taxon>
        <taxon>Elusimicrobiota</taxon>
        <taxon>Endomicrobiia</taxon>
        <taxon>Endomicrobiales</taxon>
        <taxon>Endomicrobiaceae</taxon>
        <taxon>Candidatus Endomicrobiellum</taxon>
    </lineage>
</organism>
<evidence type="ECO:0000256" key="5">
    <source>
        <dbReference type="ARBA" id="ARBA00023237"/>
    </source>
</evidence>
<keyword evidence="6 8" id="KW-0449">Lipoprotein</keyword>
<comment type="caution">
    <text evidence="12">The sequence shown here is derived from an EMBL/GenBank/DDBJ whole genome shotgun (WGS) entry which is preliminary data.</text>
</comment>